<comment type="caution">
    <text evidence="1">The sequence shown here is derived from an EMBL/GenBank/DDBJ whole genome shotgun (WGS) entry which is preliminary data.</text>
</comment>
<keyword evidence="2" id="KW-1185">Reference proteome</keyword>
<evidence type="ECO:0000313" key="2">
    <source>
        <dbReference type="Proteomes" id="UP000828048"/>
    </source>
</evidence>
<evidence type="ECO:0000313" key="1">
    <source>
        <dbReference type="EMBL" id="KAH7860550.1"/>
    </source>
</evidence>
<sequence length="284" mass="32176">MNDGDGHTGPPATRTPSSVPAREDCWSEHATRTLVDAWGDRYLELNRGNLRHHHWKEVANAVNSVHGHIKKARRSDVQCKNRIDTLKKRYKIEKARVSSGYVSYWTFFLQLDHLIGPSYKPSPPQPPELPHRKNPPALPPPPLPELPNWTVPVGPRSKRPVSGVSPAIVRRNFSAMAAAAAAAEAEEGEESETSKSSGGGSEGERRGVEWYRVLAEAIERVGEIYGRVEEAKQRQMVEMEKQRMEFAKDLEIQRMRIFVDGQIQLERIKRAKKKRRSSESDSYL</sequence>
<name>A0ACB7Z4Q7_9ERIC</name>
<dbReference type="Proteomes" id="UP000828048">
    <property type="component" value="Chromosome 4"/>
</dbReference>
<dbReference type="EMBL" id="CM037154">
    <property type="protein sequence ID" value="KAH7860550.1"/>
    <property type="molecule type" value="Genomic_DNA"/>
</dbReference>
<accession>A0ACB7Z4Q7</accession>
<reference evidence="1 2" key="1">
    <citation type="journal article" date="2021" name="Hortic Res">
        <title>High-quality reference genome and annotation aids understanding of berry development for evergreen blueberry (Vaccinium darrowii).</title>
        <authorList>
            <person name="Yu J."/>
            <person name="Hulse-Kemp A.M."/>
            <person name="Babiker E."/>
            <person name="Staton M."/>
        </authorList>
    </citation>
    <scope>NUCLEOTIDE SEQUENCE [LARGE SCALE GENOMIC DNA]</scope>
    <source>
        <strain evidence="2">cv. NJ 8807/NJ 8810</strain>
        <tissue evidence="1">Young leaf</tissue>
    </source>
</reference>
<gene>
    <name evidence="1" type="ORF">Vadar_014793</name>
</gene>
<proteinExistence type="predicted"/>
<organism evidence="1 2">
    <name type="scientific">Vaccinium darrowii</name>
    <dbReference type="NCBI Taxonomy" id="229202"/>
    <lineage>
        <taxon>Eukaryota</taxon>
        <taxon>Viridiplantae</taxon>
        <taxon>Streptophyta</taxon>
        <taxon>Embryophyta</taxon>
        <taxon>Tracheophyta</taxon>
        <taxon>Spermatophyta</taxon>
        <taxon>Magnoliopsida</taxon>
        <taxon>eudicotyledons</taxon>
        <taxon>Gunneridae</taxon>
        <taxon>Pentapetalae</taxon>
        <taxon>asterids</taxon>
        <taxon>Ericales</taxon>
        <taxon>Ericaceae</taxon>
        <taxon>Vaccinioideae</taxon>
        <taxon>Vaccinieae</taxon>
        <taxon>Vaccinium</taxon>
    </lineage>
</organism>
<protein>
    <submittedName>
        <fullName evidence="1">Uncharacterized protein</fullName>
    </submittedName>
</protein>